<dbReference type="EMBL" id="LXQA010464816">
    <property type="protein sequence ID" value="MCI53545.1"/>
    <property type="molecule type" value="Genomic_DNA"/>
</dbReference>
<evidence type="ECO:0000256" key="1">
    <source>
        <dbReference type="SAM" id="Coils"/>
    </source>
</evidence>
<feature type="non-terminal residue" evidence="2">
    <location>
        <position position="1"/>
    </location>
</feature>
<name>A0A392SZP6_9FABA</name>
<protein>
    <submittedName>
        <fullName evidence="2">Uncharacterized protein</fullName>
    </submittedName>
</protein>
<evidence type="ECO:0000313" key="2">
    <source>
        <dbReference type="EMBL" id="MCI53545.1"/>
    </source>
</evidence>
<accession>A0A392SZP6</accession>
<comment type="caution">
    <text evidence="2">The sequence shown here is derived from an EMBL/GenBank/DDBJ whole genome shotgun (WGS) entry which is preliminary data.</text>
</comment>
<reference evidence="2 3" key="1">
    <citation type="journal article" date="2018" name="Front. Plant Sci.">
        <title>Red Clover (Trifolium pratense) and Zigzag Clover (T. medium) - A Picture of Genomic Similarities and Differences.</title>
        <authorList>
            <person name="Dluhosova J."/>
            <person name="Istvanek J."/>
            <person name="Nedelnik J."/>
            <person name="Repkova J."/>
        </authorList>
    </citation>
    <scope>NUCLEOTIDE SEQUENCE [LARGE SCALE GENOMIC DNA]</scope>
    <source>
        <strain evidence="3">cv. 10/8</strain>
        <tissue evidence="2">Leaf</tissue>
    </source>
</reference>
<organism evidence="2 3">
    <name type="scientific">Trifolium medium</name>
    <dbReference type="NCBI Taxonomy" id="97028"/>
    <lineage>
        <taxon>Eukaryota</taxon>
        <taxon>Viridiplantae</taxon>
        <taxon>Streptophyta</taxon>
        <taxon>Embryophyta</taxon>
        <taxon>Tracheophyta</taxon>
        <taxon>Spermatophyta</taxon>
        <taxon>Magnoliopsida</taxon>
        <taxon>eudicotyledons</taxon>
        <taxon>Gunneridae</taxon>
        <taxon>Pentapetalae</taxon>
        <taxon>rosids</taxon>
        <taxon>fabids</taxon>
        <taxon>Fabales</taxon>
        <taxon>Fabaceae</taxon>
        <taxon>Papilionoideae</taxon>
        <taxon>50 kb inversion clade</taxon>
        <taxon>NPAAA clade</taxon>
        <taxon>Hologalegina</taxon>
        <taxon>IRL clade</taxon>
        <taxon>Trifolieae</taxon>
        <taxon>Trifolium</taxon>
    </lineage>
</organism>
<dbReference type="SUPFAM" id="SSF57997">
    <property type="entry name" value="Tropomyosin"/>
    <property type="match status" value="1"/>
</dbReference>
<keyword evidence="3" id="KW-1185">Reference proteome</keyword>
<evidence type="ECO:0000313" key="3">
    <source>
        <dbReference type="Proteomes" id="UP000265520"/>
    </source>
</evidence>
<keyword evidence="1" id="KW-0175">Coiled coil</keyword>
<feature type="non-terminal residue" evidence="2">
    <location>
        <position position="96"/>
    </location>
</feature>
<feature type="coiled-coil region" evidence="1">
    <location>
        <begin position="17"/>
        <end position="44"/>
    </location>
</feature>
<dbReference type="AlphaFoldDB" id="A0A392SZP6"/>
<dbReference type="Proteomes" id="UP000265520">
    <property type="component" value="Unassembled WGS sequence"/>
</dbReference>
<sequence>TTTKKEITARTKLEGKLPTADKGLEASQRKVKELEEQNGSLVGKMMTLDKKKGALTEKVCSFELAIKEYKDLTALQKEIVGARDALANKDTASSNK</sequence>
<proteinExistence type="predicted"/>